<dbReference type="SUPFAM" id="SSF53098">
    <property type="entry name" value="Ribonuclease H-like"/>
    <property type="match status" value="1"/>
</dbReference>
<feature type="non-terminal residue" evidence="3">
    <location>
        <position position="125"/>
    </location>
</feature>
<keyword evidence="1" id="KW-0812">Transmembrane</keyword>
<dbReference type="GO" id="GO:0003676">
    <property type="term" value="F:nucleic acid binding"/>
    <property type="evidence" value="ECO:0007669"/>
    <property type="project" value="InterPro"/>
</dbReference>
<gene>
    <name evidence="3" type="ORF">AMK59_308</name>
</gene>
<accession>A0A0T6BAN7</accession>
<dbReference type="InterPro" id="IPR002156">
    <property type="entry name" value="RNaseH_domain"/>
</dbReference>
<sequence>MMRSKLVKKCEQSLNSLAQDNKVSLVWVPRHGYTKGNILADDLAKESSRKHLIEGRYGLSKMKYGKNIFVGIGGGMVACFGQLSTRRQELLLYMAVSILIVNSVNTVLSEWGYFIADMEKLLSAH</sequence>
<feature type="domain" description="RNase H type-1" evidence="2">
    <location>
        <begin position="1"/>
        <end position="49"/>
    </location>
</feature>
<keyword evidence="1" id="KW-1133">Transmembrane helix</keyword>
<feature type="transmembrane region" description="Helical" evidence="1">
    <location>
        <begin position="90"/>
        <end position="116"/>
    </location>
</feature>
<name>A0A0T6BAN7_9SCAR</name>
<proteinExistence type="predicted"/>
<dbReference type="InterPro" id="IPR012337">
    <property type="entry name" value="RNaseH-like_sf"/>
</dbReference>
<organism evidence="3 4">
    <name type="scientific">Oryctes borbonicus</name>
    <dbReference type="NCBI Taxonomy" id="1629725"/>
    <lineage>
        <taxon>Eukaryota</taxon>
        <taxon>Metazoa</taxon>
        <taxon>Ecdysozoa</taxon>
        <taxon>Arthropoda</taxon>
        <taxon>Hexapoda</taxon>
        <taxon>Insecta</taxon>
        <taxon>Pterygota</taxon>
        <taxon>Neoptera</taxon>
        <taxon>Endopterygota</taxon>
        <taxon>Coleoptera</taxon>
        <taxon>Polyphaga</taxon>
        <taxon>Scarabaeiformia</taxon>
        <taxon>Scarabaeidae</taxon>
        <taxon>Dynastinae</taxon>
        <taxon>Oryctes</taxon>
    </lineage>
</organism>
<reference evidence="3 4" key="1">
    <citation type="submission" date="2015-09" db="EMBL/GenBank/DDBJ databases">
        <title>Draft genome of the scarab beetle Oryctes borbonicus.</title>
        <authorList>
            <person name="Meyer J.M."/>
            <person name="Markov G.V."/>
            <person name="Baskaran P."/>
            <person name="Herrmann M."/>
            <person name="Sommer R.J."/>
            <person name="Roedelsperger C."/>
        </authorList>
    </citation>
    <scope>NUCLEOTIDE SEQUENCE [LARGE SCALE GENOMIC DNA]</scope>
    <source>
        <strain evidence="3">OB123</strain>
        <tissue evidence="3">Whole animal</tissue>
    </source>
</reference>
<dbReference type="GO" id="GO:0004523">
    <property type="term" value="F:RNA-DNA hybrid ribonuclease activity"/>
    <property type="evidence" value="ECO:0007669"/>
    <property type="project" value="InterPro"/>
</dbReference>
<evidence type="ECO:0000256" key="1">
    <source>
        <dbReference type="SAM" id="Phobius"/>
    </source>
</evidence>
<dbReference type="AlphaFoldDB" id="A0A0T6BAN7"/>
<keyword evidence="1" id="KW-0472">Membrane</keyword>
<dbReference type="Gene3D" id="3.30.420.10">
    <property type="entry name" value="Ribonuclease H-like superfamily/Ribonuclease H"/>
    <property type="match status" value="1"/>
</dbReference>
<keyword evidence="4" id="KW-1185">Reference proteome</keyword>
<dbReference type="PROSITE" id="PS50879">
    <property type="entry name" value="RNASE_H_1"/>
    <property type="match status" value="1"/>
</dbReference>
<dbReference type="Proteomes" id="UP000051574">
    <property type="component" value="Unassembled WGS sequence"/>
</dbReference>
<protein>
    <recommendedName>
        <fullName evidence="2">RNase H type-1 domain-containing protein</fullName>
    </recommendedName>
</protein>
<dbReference type="EMBL" id="LJIG01002981">
    <property type="protein sequence ID" value="KRT83959.1"/>
    <property type="molecule type" value="Genomic_DNA"/>
</dbReference>
<dbReference type="InterPro" id="IPR036397">
    <property type="entry name" value="RNaseH_sf"/>
</dbReference>
<comment type="caution">
    <text evidence="3">The sequence shown here is derived from an EMBL/GenBank/DDBJ whole genome shotgun (WGS) entry which is preliminary data.</text>
</comment>
<evidence type="ECO:0000313" key="3">
    <source>
        <dbReference type="EMBL" id="KRT83959.1"/>
    </source>
</evidence>
<evidence type="ECO:0000259" key="2">
    <source>
        <dbReference type="PROSITE" id="PS50879"/>
    </source>
</evidence>
<evidence type="ECO:0000313" key="4">
    <source>
        <dbReference type="Proteomes" id="UP000051574"/>
    </source>
</evidence>
<dbReference type="OrthoDB" id="8063979at2759"/>